<keyword evidence="1" id="KW-0175">Coiled coil</keyword>
<dbReference type="Proteomes" id="UP000509418">
    <property type="component" value="Chromosome"/>
</dbReference>
<dbReference type="EMBL" id="CP056041">
    <property type="protein sequence ID" value="QKZ20312.1"/>
    <property type="molecule type" value="Genomic_DNA"/>
</dbReference>
<dbReference type="PANTHER" id="PTHR36846">
    <property type="entry name" value="PROTEIN VIAA"/>
    <property type="match status" value="1"/>
</dbReference>
<feature type="domain" description="VWFA" evidence="2">
    <location>
        <begin position="358"/>
        <end position="540"/>
    </location>
</feature>
<keyword evidence="4" id="KW-1185">Reference proteome</keyword>
<dbReference type="SMART" id="SM00327">
    <property type="entry name" value="VWA"/>
    <property type="match status" value="1"/>
</dbReference>
<dbReference type="PANTHER" id="PTHR36846:SF1">
    <property type="entry name" value="PROTEIN VIAA"/>
    <property type="match status" value="1"/>
</dbReference>
<evidence type="ECO:0000259" key="2">
    <source>
        <dbReference type="SMART" id="SM00327"/>
    </source>
</evidence>
<evidence type="ECO:0000313" key="4">
    <source>
        <dbReference type="Proteomes" id="UP000509418"/>
    </source>
</evidence>
<sequence length="544" mass="59209">MGRTLRKLKDLANHAGRWLGLGSAAPAPARATSAVVADRFDAMAWQEMYDQAEPLRALAEDLNETHDHTTDLLRDLFLSAYKVAPQVRGRDEMDPTRLVNHQVITSVMTSPEFEDLHREAAGDQYAAAMAVLAQASALRRILDQSRRASEEAQQAKTAQEAAEDAARTVEKALQQATEAADEEGGVPTVEADAVERAINRAEEADQEVQQATQRTRQALAAAAPGTRTAVRAALAGAADAAREEMALMRAWGVEPGHLERMPFEERAVLAQRLRTGRLGSFAELIGRFRQMAFGERARKVEHAPGELVGITLGDDLSRVVPSEIAQLGTPALRAVFVARFVEARLMLYDSRGEAPTGQGAIIACVDCSSSMATPRRRESDGITAEAWAKACALALLDQARQAKRDFVGILFSSRDQISVHAFPASQPVPIGRVIDFAEDFFGGGTDFEAPLSTAVDVLEAEYNEEGRPRGDIVFITDGECGVSEEWMRRWQEAKHQLGHRTFGIAVGDGPATAPGSFLDSLCDNLRNLRDLTDPRAVADLFRMI</sequence>
<protein>
    <submittedName>
        <fullName evidence="3">VWA domain-containing protein</fullName>
    </submittedName>
</protein>
<name>A0A7H8TBH6_STRCX</name>
<organism evidence="3 4">
    <name type="scientific">Streptomyces chartreusis</name>
    <dbReference type="NCBI Taxonomy" id="1969"/>
    <lineage>
        <taxon>Bacteria</taxon>
        <taxon>Bacillati</taxon>
        <taxon>Actinomycetota</taxon>
        <taxon>Actinomycetes</taxon>
        <taxon>Kitasatosporales</taxon>
        <taxon>Streptomycetaceae</taxon>
        <taxon>Streptomyces</taxon>
    </lineage>
</organism>
<proteinExistence type="predicted"/>
<accession>A0A7H8TBH6</accession>
<dbReference type="AlphaFoldDB" id="A0A7H8TBH6"/>
<gene>
    <name evidence="3" type="ORF">HUT05_24945</name>
</gene>
<dbReference type="Gene3D" id="3.40.50.410">
    <property type="entry name" value="von Willebrand factor, type A domain"/>
    <property type="match status" value="1"/>
</dbReference>
<reference evidence="3 4" key="1">
    <citation type="submission" date="2020-06" db="EMBL/GenBank/DDBJ databases">
        <title>Genome mining for natural products.</title>
        <authorList>
            <person name="Zhang B."/>
            <person name="Shi J."/>
            <person name="Ge H."/>
        </authorList>
    </citation>
    <scope>NUCLEOTIDE SEQUENCE [LARGE SCALE GENOMIC DNA]</scope>
    <source>
        <strain evidence="3 4">NA02069</strain>
    </source>
</reference>
<feature type="coiled-coil region" evidence="1">
    <location>
        <begin position="138"/>
        <end position="221"/>
    </location>
</feature>
<dbReference type="InterPro" id="IPR002035">
    <property type="entry name" value="VWF_A"/>
</dbReference>
<dbReference type="Pfam" id="PF13519">
    <property type="entry name" value="VWA_2"/>
    <property type="match status" value="1"/>
</dbReference>
<evidence type="ECO:0000256" key="1">
    <source>
        <dbReference type="SAM" id="Coils"/>
    </source>
</evidence>
<dbReference type="SUPFAM" id="SSF53300">
    <property type="entry name" value="vWA-like"/>
    <property type="match status" value="1"/>
</dbReference>
<evidence type="ECO:0000313" key="3">
    <source>
        <dbReference type="EMBL" id="QKZ20312.1"/>
    </source>
</evidence>
<dbReference type="InterPro" id="IPR036465">
    <property type="entry name" value="vWFA_dom_sf"/>
</dbReference>
<dbReference type="RefSeq" id="WP_176576372.1">
    <property type="nucleotide sequence ID" value="NZ_CBDRGH010000036.1"/>
</dbReference>